<dbReference type="EMBL" id="KI536925">
    <property type="protein sequence ID" value="ESR39406.1"/>
    <property type="molecule type" value="Genomic_DNA"/>
</dbReference>
<protein>
    <submittedName>
        <fullName evidence="1">Uncharacterized protein</fullName>
    </submittedName>
</protein>
<sequence>MKLLIHNLLNTTKTSNSNISFPPQILKHFIKACFSPLLSYRQFNDLHYNINTQNSEHLTYIIFTHNSVCLG</sequence>
<evidence type="ECO:0000313" key="2">
    <source>
        <dbReference type="Proteomes" id="UP000030687"/>
    </source>
</evidence>
<accession>V4SQL5</accession>
<name>V4SQL5_CITCL</name>
<dbReference type="AlphaFoldDB" id="V4SQL5"/>
<dbReference type="Proteomes" id="UP000030687">
    <property type="component" value="Unassembled WGS sequence"/>
</dbReference>
<proteinExistence type="predicted"/>
<organism evidence="1 2">
    <name type="scientific">Citrus clementina</name>
    <name type="common">Clementine</name>
    <name type="synonym">Citrus deliciosa x Citrus sinensis</name>
    <dbReference type="NCBI Taxonomy" id="85681"/>
    <lineage>
        <taxon>Eukaryota</taxon>
        <taxon>Viridiplantae</taxon>
        <taxon>Streptophyta</taxon>
        <taxon>Embryophyta</taxon>
        <taxon>Tracheophyta</taxon>
        <taxon>Spermatophyta</taxon>
        <taxon>Magnoliopsida</taxon>
        <taxon>eudicotyledons</taxon>
        <taxon>Gunneridae</taxon>
        <taxon>Pentapetalae</taxon>
        <taxon>rosids</taxon>
        <taxon>malvids</taxon>
        <taxon>Sapindales</taxon>
        <taxon>Rutaceae</taxon>
        <taxon>Aurantioideae</taxon>
        <taxon>Citrus</taxon>
    </lineage>
</organism>
<gene>
    <name evidence="1" type="ORF">CICLE_v10026894mg</name>
</gene>
<reference evidence="1 2" key="1">
    <citation type="submission" date="2013-10" db="EMBL/GenBank/DDBJ databases">
        <authorList>
            <consortium name="International Citrus Genome Consortium"/>
            <person name="Jenkins J."/>
            <person name="Schmutz J."/>
            <person name="Prochnik S."/>
            <person name="Rokhsar D."/>
            <person name="Gmitter F."/>
            <person name="Ollitrault P."/>
            <person name="Machado M."/>
            <person name="Talon M."/>
            <person name="Wincker P."/>
            <person name="Jaillon O."/>
            <person name="Morgante M."/>
        </authorList>
    </citation>
    <scope>NUCLEOTIDE SEQUENCE</scope>
    <source>
        <strain evidence="2">cv. Clemenules</strain>
    </source>
</reference>
<dbReference type="Gramene" id="ESR39406">
    <property type="protein sequence ID" value="ESR39406"/>
    <property type="gene ID" value="CICLE_v10026894mg"/>
</dbReference>
<dbReference type="KEGG" id="cic:CICLE_v10026894mg"/>
<evidence type="ECO:0000313" key="1">
    <source>
        <dbReference type="EMBL" id="ESR39406.1"/>
    </source>
</evidence>
<dbReference type="InParanoid" id="V4SQL5"/>
<keyword evidence="2" id="KW-1185">Reference proteome</keyword>